<proteinExistence type="predicted"/>
<keyword evidence="3" id="KW-1185">Reference proteome</keyword>
<keyword evidence="1" id="KW-0378">Hydrolase</keyword>
<dbReference type="AlphaFoldDB" id="A0A2P4ERW5"/>
<dbReference type="Gene3D" id="3.40.50.1240">
    <property type="entry name" value="Phosphoglycerate mutase-like"/>
    <property type="match status" value="1"/>
</dbReference>
<dbReference type="OrthoDB" id="280692at2"/>
<evidence type="ECO:0000256" key="1">
    <source>
        <dbReference type="ARBA" id="ARBA00022801"/>
    </source>
</evidence>
<dbReference type="PANTHER" id="PTHR20935:SF0">
    <property type="entry name" value="SERINE_THREONINE-PROTEIN PHOSPHATASE PGAM5, MITOCHONDRIAL"/>
    <property type="match status" value="1"/>
</dbReference>
<reference evidence="2 3" key="1">
    <citation type="submission" date="2018-01" db="EMBL/GenBank/DDBJ databases">
        <title>Draft genome of the type strain Pseudomonas oceani DSM 100277 isolated from the deep water in Okinawa trough, northwestern Pacific Ocean.</title>
        <authorList>
            <person name="Gomila M."/>
            <person name="Mulet M."/>
            <person name="Garcia-Valdes E."/>
            <person name="Lalucat J."/>
        </authorList>
    </citation>
    <scope>NUCLEOTIDE SEQUENCE [LARGE SCALE GENOMIC DNA]</scope>
    <source>
        <strain evidence="2 3">DSM 100277</strain>
    </source>
</reference>
<name>A0A2P4ERW5_9GAMM</name>
<evidence type="ECO:0000313" key="2">
    <source>
        <dbReference type="EMBL" id="POB01539.1"/>
    </source>
</evidence>
<organism evidence="2 3">
    <name type="scientific">Halopseudomonas oceani</name>
    <dbReference type="NCBI Taxonomy" id="1708783"/>
    <lineage>
        <taxon>Bacteria</taxon>
        <taxon>Pseudomonadati</taxon>
        <taxon>Pseudomonadota</taxon>
        <taxon>Gammaproteobacteria</taxon>
        <taxon>Pseudomonadales</taxon>
        <taxon>Pseudomonadaceae</taxon>
        <taxon>Halopseudomonas</taxon>
    </lineage>
</organism>
<gene>
    <name evidence="2" type="ORF">C1949_15975</name>
</gene>
<evidence type="ECO:0000313" key="3">
    <source>
        <dbReference type="Proteomes" id="UP000243451"/>
    </source>
</evidence>
<dbReference type="CDD" id="cd07067">
    <property type="entry name" value="HP_PGM_like"/>
    <property type="match status" value="1"/>
</dbReference>
<dbReference type="InterPro" id="IPR013078">
    <property type="entry name" value="His_Pase_superF_clade-1"/>
</dbReference>
<protein>
    <submittedName>
        <fullName evidence="2">Histidine phosphatase</fullName>
    </submittedName>
</protein>
<dbReference type="SMART" id="SM00855">
    <property type="entry name" value="PGAM"/>
    <property type="match status" value="1"/>
</dbReference>
<dbReference type="InterPro" id="IPR051021">
    <property type="entry name" value="Mito_Ser/Thr_phosphatase"/>
</dbReference>
<dbReference type="SUPFAM" id="SSF53254">
    <property type="entry name" value="Phosphoglycerate mutase-like"/>
    <property type="match status" value="1"/>
</dbReference>
<dbReference type="EMBL" id="PPSK01000019">
    <property type="protein sequence ID" value="POB01539.1"/>
    <property type="molecule type" value="Genomic_DNA"/>
</dbReference>
<dbReference type="Proteomes" id="UP000243451">
    <property type="component" value="Unassembled WGS sequence"/>
</dbReference>
<dbReference type="Pfam" id="PF00300">
    <property type="entry name" value="His_Phos_1"/>
    <property type="match status" value="1"/>
</dbReference>
<dbReference type="InterPro" id="IPR029033">
    <property type="entry name" value="His_PPase_superfam"/>
</dbReference>
<dbReference type="GO" id="GO:0016787">
    <property type="term" value="F:hydrolase activity"/>
    <property type="evidence" value="ECO:0007669"/>
    <property type="project" value="UniProtKB-KW"/>
</dbReference>
<accession>A0A2P4ERW5</accession>
<dbReference type="PANTHER" id="PTHR20935">
    <property type="entry name" value="PHOSPHOGLYCERATE MUTASE-RELATED"/>
    <property type="match status" value="1"/>
</dbReference>
<sequence length="225" mass="25391">MSEVYFVRHGQASFGSDNYDQLSGKGHQQARMLGEYFATQQLQFDHILTGDMVRHRETAEGICAGMGIEAANFQVFPELNEFDFHSILHAFLAQHPEQALPDKPSVADFFKRLKQGIVLWSEGALQGDLPETWASFEDRILTVREHIMQNFKGSKVLAVSSGGAIAMLVRQLLEAPSRTMVELNLQTRNTGIIQCVFNQHNMRLSSFNSIPHLDGLQHRDLITYT</sequence>
<comment type="caution">
    <text evidence="2">The sequence shown here is derived from an EMBL/GenBank/DDBJ whole genome shotgun (WGS) entry which is preliminary data.</text>
</comment>